<gene>
    <name evidence="1" type="ORF">EVAR_41520_1</name>
</gene>
<comment type="caution">
    <text evidence="1">The sequence shown here is derived from an EMBL/GenBank/DDBJ whole genome shotgun (WGS) entry which is preliminary data.</text>
</comment>
<organism evidence="1 2">
    <name type="scientific">Eumeta variegata</name>
    <name type="common">Bagworm moth</name>
    <name type="synonym">Eumeta japonica</name>
    <dbReference type="NCBI Taxonomy" id="151549"/>
    <lineage>
        <taxon>Eukaryota</taxon>
        <taxon>Metazoa</taxon>
        <taxon>Ecdysozoa</taxon>
        <taxon>Arthropoda</taxon>
        <taxon>Hexapoda</taxon>
        <taxon>Insecta</taxon>
        <taxon>Pterygota</taxon>
        <taxon>Neoptera</taxon>
        <taxon>Endopterygota</taxon>
        <taxon>Lepidoptera</taxon>
        <taxon>Glossata</taxon>
        <taxon>Ditrysia</taxon>
        <taxon>Tineoidea</taxon>
        <taxon>Psychidae</taxon>
        <taxon>Oiketicinae</taxon>
        <taxon>Eumeta</taxon>
    </lineage>
</organism>
<dbReference type="EMBL" id="BGZK01000721">
    <property type="protein sequence ID" value="GBP57850.1"/>
    <property type="molecule type" value="Genomic_DNA"/>
</dbReference>
<name>A0A4C1X3Z5_EUMVA</name>
<sequence length="74" mass="8292">MGAGAPLLMSRLCSSDLRDYLKTRRSPMVSLEFKRWPQHSWASLPSVYLVFTPLVLNAGSCDPLAPRCHRCGDK</sequence>
<dbReference type="AlphaFoldDB" id="A0A4C1X3Z5"/>
<reference evidence="1 2" key="1">
    <citation type="journal article" date="2019" name="Commun. Biol.">
        <title>The bagworm genome reveals a unique fibroin gene that provides high tensile strength.</title>
        <authorList>
            <person name="Kono N."/>
            <person name="Nakamura H."/>
            <person name="Ohtoshi R."/>
            <person name="Tomita M."/>
            <person name="Numata K."/>
            <person name="Arakawa K."/>
        </authorList>
    </citation>
    <scope>NUCLEOTIDE SEQUENCE [LARGE SCALE GENOMIC DNA]</scope>
</reference>
<proteinExistence type="predicted"/>
<evidence type="ECO:0000313" key="1">
    <source>
        <dbReference type="EMBL" id="GBP57850.1"/>
    </source>
</evidence>
<accession>A0A4C1X3Z5</accession>
<evidence type="ECO:0000313" key="2">
    <source>
        <dbReference type="Proteomes" id="UP000299102"/>
    </source>
</evidence>
<keyword evidence="2" id="KW-1185">Reference proteome</keyword>
<protein>
    <submittedName>
        <fullName evidence="1">Uncharacterized protein</fullName>
    </submittedName>
</protein>
<dbReference type="Proteomes" id="UP000299102">
    <property type="component" value="Unassembled WGS sequence"/>
</dbReference>